<proteinExistence type="inferred from homology"/>
<dbReference type="PIRSF" id="PIRSF000130">
    <property type="entry name" value="IMPDH"/>
    <property type="match status" value="1"/>
</dbReference>
<comment type="cofactor">
    <cofactor evidence="1 11">
        <name>K(+)</name>
        <dbReference type="ChEBI" id="CHEBI:29103"/>
    </cofactor>
</comment>
<dbReference type="InterPro" id="IPR000644">
    <property type="entry name" value="CBS_dom"/>
</dbReference>
<feature type="domain" description="CBS" evidence="15">
    <location>
        <begin position="96"/>
        <end position="152"/>
    </location>
</feature>
<comment type="catalytic activity">
    <reaction evidence="10 11 14">
        <text>IMP + NAD(+) + H2O = XMP + NADH + H(+)</text>
        <dbReference type="Rhea" id="RHEA:11708"/>
        <dbReference type="ChEBI" id="CHEBI:15377"/>
        <dbReference type="ChEBI" id="CHEBI:15378"/>
        <dbReference type="ChEBI" id="CHEBI:57464"/>
        <dbReference type="ChEBI" id="CHEBI:57540"/>
        <dbReference type="ChEBI" id="CHEBI:57945"/>
        <dbReference type="ChEBI" id="CHEBI:58053"/>
        <dbReference type="EC" id="1.1.1.205"/>
    </reaction>
</comment>
<sequence length="500" mass="53230">MDQHDPFGFVGLTYDDVLLLPGHTDVIPSEADTSSRITRRISVATPLLSSAMDTVTESRMAIAMAREGGIGILHRNLSIADQAAHVDRVKRSESGMITDPITTTQDATVEEVDALCAKYRISGLPVVDDEGKLVGIITNRDMRFVSGFERQTTFVKDVMTSENLVTAPVGVAAGEVIALFAKHRVEKLPLIDEDGKLAGLITIKDFDKSEKYPLATKDDQGRLRVGAAIGFFGDAWERAEALRDAGVDVLVVDTANGQSQGVIDLVKRLKADASFEHIDIIGGNVATREGAQALIDAGVDAVKVGVGPGSICTTRVVAGVGVPQVTAVYEASLAARPAGVPVIADGGLQYSGDIAKALVAGADAVMLGSLLAGTDESPGEIVFQSGKQFKQYRGMGSLGAMQTRGKQTSYSKDRYFQADVPSDDKLIPEGIEGQVPYRGPLSAVAYQLVGGLRQSMFYVGARTIEELKTRGKFVRITSAGLKESHPHDVQIVVEAPNYKK</sequence>
<evidence type="ECO:0000256" key="6">
    <source>
        <dbReference type="ARBA" id="ARBA00022958"/>
    </source>
</evidence>
<keyword evidence="7 11" id="KW-0560">Oxidoreductase</keyword>
<feature type="binding site" description="in other chain" evidence="11">
    <location>
        <position position="307"/>
    </location>
    <ligand>
        <name>K(+)</name>
        <dbReference type="ChEBI" id="CHEBI:29103"/>
        <note>ligand shared between two tetrameric partners</note>
    </ligand>
</feature>
<evidence type="ECO:0000256" key="11">
    <source>
        <dbReference type="HAMAP-Rule" id="MF_01964"/>
    </source>
</evidence>
<evidence type="ECO:0000256" key="4">
    <source>
        <dbReference type="ARBA" id="ARBA00022749"/>
    </source>
</evidence>
<keyword evidence="9 12" id="KW-0129">CBS domain</keyword>
<name>A0ABQ6V2P7_9MICO</name>
<feature type="binding site" description="in other chain" evidence="11">
    <location>
        <position position="309"/>
    </location>
    <ligand>
        <name>K(+)</name>
        <dbReference type="ChEBI" id="CHEBI:29103"/>
        <note>ligand shared between two tetrameric partners</note>
    </ligand>
</feature>
<dbReference type="InterPro" id="IPR046342">
    <property type="entry name" value="CBS_dom_sf"/>
</dbReference>
<dbReference type="HAMAP" id="MF_01964">
    <property type="entry name" value="IMPDH"/>
    <property type="match status" value="1"/>
</dbReference>
<feature type="binding site" evidence="11">
    <location>
        <begin position="368"/>
        <end position="369"/>
    </location>
    <ligand>
        <name>IMP</name>
        <dbReference type="ChEBI" id="CHEBI:58053"/>
    </ligand>
</feature>
<dbReference type="SMART" id="SM01240">
    <property type="entry name" value="IMPDH"/>
    <property type="match status" value="1"/>
</dbReference>
<dbReference type="PROSITE" id="PS51371">
    <property type="entry name" value="CBS"/>
    <property type="match status" value="2"/>
</dbReference>
<comment type="activity regulation">
    <text evidence="11">Mycophenolic acid (MPA) is a non-competitive inhibitor that prevents formation of the closed enzyme conformation by binding to the same site as the amobile flap. In contrast, mizoribine monophosphate (MZP) is a competitive inhibitor that induces the closed conformation. MPA is a potent inhibitor of mammalian IMPDHs but a poor inhibitor of the bacterial enzymes. MZP is a more potent inhibitor of bacterial IMPDH.</text>
</comment>
<evidence type="ECO:0000256" key="8">
    <source>
        <dbReference type="ARBA" id="ARBA00023027"/>
    </source>
</evidence>
<comment type="caution">
    <text evidence="11">Lacks conserved residue(s) required for the propagation of feature annotation.</text>
</comment>
<dbReference type="GO" id="GO:0003938">
    <property type="term" value="F:IMP dehydrogenase activity"/>
    <property type="evidence" value="ECO:0007669"/>
    <property type="project" value="UniProtKB-EC"/>
</dbReference>
<dbReference type="InterPro" id="IPR005990">
    <property type="entry name" value="IMP_DH"/>
</dbReference>
<evidence type="ECO:0000256" key="3">
    <source>
        <dbReference type="ARBA" id="ARBA00022723"/>
    </source>
</evidence>
<keyword evidence="3 11" id="KW-0479">Metal-binding</keyword>
<dbReference type="SMART" id="SM00116">
    <property type="entry name" value="CBS"/>
    <property type="match status" value="2"/>
</dbReference>
<dbReference type="EMBL" id="WAAO01000003">
    <property type="protein sequence ID" value="KAB1862192.1"/>
    <property type="molecule type" value="Genomic_DNA"/>
</dbReference>
<dbReference type="PROSITE" id="PS00487">
    <property type="entry name" value="IMP_DH_GMP_RED"/>
    <property type="match status" value="1"/>
</dbReference>
<evidence type="ECO:0000259" key="15">
    <source>
        <dbReference type="PROSITE" id="PS51371"/>
    </source>
</evidence>
<feature type="active site" description="Thioimidate intermediate" evidence="11">
    <location>
        <position position="312"/>
    </location>
</feature>
<feature type="binding site" evidence="11">
    <location>
        <position position="484"/>
    </location>
    <ligand>
        <name>K(+)</name>
        <dbReference type="ChEBI" id="CHEBI:29103"/>
        <note>ligand shared between two tetrameric partners</note>
    </ligand>
</feature>
<evidence type="ECO:0000313" key="16">
    <source>
        <dbReference type="EMBL" id="KAB1862192.1"/>
    </source>
</evidence>
<keyword evidence="6 11" id="KW-0630">Potassium</keyword>
<feature type="binding site" evidence="11">
    <location>
        <position position="429"/>
    </location>
    <ligand>
        <name>IMP</name>
        <dbReference type="ChEBI" id="CHEBI:58053"/>
    </ligand>
</feature>
<organism evidence="16 17">
    <name type="scientific">Microbacterium algeriense</name>
    <dbReference type="NCBI Taxonomy" id="2615184"/>
    <lineage>
        <taxon>Bacteria</taxon>
        <taxon>Bacillati</taxon>
        <taxon>Actinomycetota</taxon>
        <taxon>Actinomycetes</taxon>
        <taxon>Micrococcales</taxon>
        <taxon>Microbacteriaceae</taxon>
        <taxon>Microbacterium</taxon>
    </lineage>
</organism>
<keyword evidence="5 11" id="KW-0658">Purine biosynthesis</keyword>
<comment type="pathway">
    <text evidence="11 14">Purine metabolism; XMP biosynthesis via de novo pathway; XMP from IMP: step 1/1.</text>
</comment>
<evidence type="ECO:0000256" key="7">
    <source>
        <dbReference type="ARBA" id="ARBA00023002"/>
    </source>
</evidence>
<feature type="binding site" evidence="11">
    <location>
        <begin position="305"/>
        <end position="307"/>
    </location>
    <ligand>
        <name>NAD(+)</name>
        <dbReference type="ChEBI" id="CHEBI:57540"/>
    </ligand>
</feature>
<dbReference type="Proteomes" id="UP000478836">
    <property type="component" value="Unassembled WGS sequence"/>
</dbReference>
<dbReference type="SUPFAM" id="SSF54631">
    <property type="entry name" value="CBS-domain pair"/>
    <property type="match status" value="1"/>
</dbReference>
<feature type="binding site" evidence="11">
    <location>
        <begin position="345"/>
        <end position="347"/>
    </location>
    <ligand>
        <name>IMP</name>
        <dbReference type="ChEBI" id="CHEBI:58053"/>
    </ligand>
</feature>
<keyword evidence="8 11" id="KW-0520">NAD</keyword>
<feature type="binding site" evidence="11">
    <location>
        <position position="483"/>
    </location>
    <ligand>
        <name>K(+)</name>
        <dbReference type="ChEBI" id="CHEBI:29103"/>
        <note>ligand shared between two tetrameric partners</note>
    </ligand>
</feature>
<dbReference type="SUPFAM" id="SSF51412">
    <property type="entry name" value="Inosine monophosphate dehydrogenase (IMPDH)"/>
    <property type="match status" value="1"/>
</dbReference>
<comment type="function">
    <text evidence="11">Catalyzes the conversion of inosine 5'-phosphate (IMP) to xanthosine 5'-phosphate (XMP), the first committed and rate-limiting step in the de novo synthesis of guanine nucleotides, and therefore plays an important role in the regulation of cell growth.</text>
</comment>
<reference evidence="17" key="1">
    <citation type="submission" date="2019-09" db="EMBL/GenBank/DDBJ databases">
        <title>Whole genome sequencing of Microbacterium maritypicum.</title>
        <authorList>
            <person name="Lenchi N."/>
        </authorList>
    </citation>
    <scope>NUCLEOTIDE SEQUENCE [LARGE SCALE GENOMIC DNA]</scope>
    <source>
        <strain evidence="17">G1</strain>
    </source>
</reference>
<dbReference type="InterPro" id="IPR015875">
    <property type="entry name" value="IMP_DH/GMP_Rdtase_CS"/>
</dbReference>
<comment type="subunit">
    <text evidence="11">Homotetramer.</text>
</comment>
<gene>
    <name evidence="11 16" type="primary">guaB</name>
    <name evidence="16" type="ORF">F6A08_14225</name>
</gene>
<dbReference type="InterPro" id="IPR001093">
    <property type="entry name" value="IMP_DH_GMPRt"/>
</dbReference>
<evidence type="ECO:0000256" key="10">
    <source>
        <dbReference type="ARBA" id="ARBA00048028"/>
    </source>
</evidence>
<evidence type="ECO:0000256" key="12">
    <source>
        <dbReference type="PROSITE-ProRule" id="PRU00703"/>
    </source>
</evidence>
<dbReference type="Pfam" id="PF00571">
    <property type="entry name" value="CBS"/>
    <property type="match status" value="2"/>
</dbReference>
<feature type="binding site" evidence="11">
    <location>
        <position position="485"/>
    </location>
    <ligand>
        <name>K(+)</name>
        <dbReference type="ChEBI" id="CHEBI:29103"/>
        <note>ligand shared between two tetrameric partners</note>
    </ligand>
</feature>
<evidence type="ECO:0000256" key="9">
    <source>
        <dbReference type="ARBA" id="ARBA00023122"/>
    </source>
</evidence>
<feature type="domain" description="CBS" evidence="15">
    <location>
        <begin position="159"/>
        <end position="216"/>
    </location>
</feature>
<dbReference type="RefSeq" id="WP_017203648.1">
    <property type="nucleotide sequence ID" value="NZ_CBDRDE010000002.1"/>
</dbReference>
<dbReference type="CDD" id="cd04601">
    <property type="entry name" value="CBS_pair_IMPDH"/>
    <property type="match status" value="1"/>
</dbReference>
<dbReference type="InterPro" id="IPR013785">
    <property type="entry name" value="Aldolase_TIM"/>
</dbReference>
<evidence type="ECO:0000256" key="13">
    <source>
        <dbReference type="RuleBase" id="RU003927"/>
    </source>
</evidence>
<dbReference type="NCBIfam" id="TIGR01302">
    <property type="entry name" value="IMP_dehydrog"/>
    <property type="match status" value="1"/>
</dbReference>
<evidence type="ECO:0000256" key="5">
    <source>
        <dbReference type="ARBA" id="ARBA00022755"/>
    </source>
</evidence>
<feature type="active site" description="Proton acceptor" evidence="11">
    <location>
        <position position="414"/>
    </location>
</feature>
<feature type="binding site" evidence="11">
    <location>
        <position position="310"/>
    </location>
    <ligand>
        <name>IMP</name>
        <dbReference type="ChEBI" id="CHEBI:58053"/>
    </ligand>
</feature>
<dbReference type="GeneID" id="77477622"/>
<dbReference type="EC" id="1.1.1.205" evidence="11 14"/>
<protein>
    <recommendedName>
        <fullName evidence="11 14">Inosine-5'-monophosphate dehydrogenase</fullName>
        <shortName evidence="11">IMP dehydrogenase</shortName>
        <shortName evidence="11">IMPD</shortName>
        <shortName evidence="11">IMPDH</shortName>
        <ecNumber evidence="11 14">1.1.1.205</ecNumber>
    </recommendedName>
</protein>
<evidence type="ECO:0000256" key="14">
    <source>
        <dbReference type="RuleBase" id="RU003928"/>
    </source>
</evidence>
<keyword evidence="17" id="KW-1185">Reference proteome</keyword>
<dbReference type="Pfam" id="PF00478">
    <property type="entry name" value="IMPDH"/>
    <property type="match status" value="1"/>
</dbReference>
<comment type="caution">
    <text evidence="16">The sequence shown here is derived from an EMBL/GenBank/DDBJ whole genome shotgun (WGS) entry which is preliminary data.</text>
</comment>
<evidence type="ECO:0000256" key="2">
    <source>
        <dbReference type="ARBA" id="ARBA00005502"/>
    </source>
</evidence>
<dbReference type="PANTHER" id="PTHR11911">
    <property type="entry name" value="INOSINE-5-MONOPHOSPHATE DEHYDROGENASE RELATED"/>
    <property type="match status" value="1"/>
</dbReference>
<evidence type="ECO:0000313" key="17">
    <source>
        <dbReference type="Proteomes" id="UP000478836"/>
    </source>
</evidence>
<dbReference type="Gene3D" id="3.20.20.70">
    <property type="entry name" value="Aldolase class I"/>
    <property type="match status" value="1"/>
</dbReference>
<evidence type="ECO:0000256" key="1">
    <source>
        <dbReference type="ARBA" id="ARBA00001958"/>
    </source>
</evidence>
<feature type="binding site" evidence="11">
    <location>
        <begin position="392"/>
        <end position="396"/>
    </location>
    <ligand>
        <name>IMP</name>
        <dbReference type="ChEBI" id="CHEBI:58053"/>
    </ligand>
</feature>
<comment type="similarity">
    <text evidence="2 11 13">Belongs to the IMPDH/GMPR family.</text>
</comment>
<keyword evidence="4 11" id="KW-0332">GMP biosynthesis</keyword>
<accession>A0ABQ6V2P7</accession>
<feature type="binding site" evidence="11">
    <location>
        <position position="253"/>
    </location>
    <ligand>
        <name>NAD(+)</name>
        <dbReference type="ChEBI" id="CHEBI:57540"/>
    </ligand>
</feature>
<dbReference type="CDD" id="cd00381">
    <property type="entry name" value="IMPDH"/>
    <property type="match status" value="1"/>
</dbReference>
<feature type="binding site" description="in other chain" evidence="11">
    <location>
        <position position="312"/>
    </location>
    <ligand>
        <name>K(+)</name>
        <dbReference type="ChEBI" id="CHEBI:29103"/>
        <note>ligand shared between two tetrameric partners</note>
    </ligand>
</feature>
<dbReference type="PANTHER" id="PTHR11911:SF111">
    <property type="entry name" value="INOSINE-5'-MONOPHOSPHATE DEHYDROGENASE"/>
    <property type="match status" value="1"/>
</dbReference>